<feature type="compositionally biased region" description="Low complexity" evidence="1">
    <location>
        <begin position="60"/>
        <end position="72"/>
    </location>
</feature>
<organism evidence="2 3">
    <name type="scientific">Linum tenue</name>
    <dbReference type="NCBI Taxonomy" id="586396"/>
    <lineage>
        <taxon>Eukaryota</taxon>
        <taxon>Viridiplantae</taxon>
        <taxon>Streptophyta</taxon>
        <taxon>Embryophyta</taxon>
        <taxon>Tracheophyta</taxon>
        <taxon>Spermatophyta</taxon>
        <taxon>Magnoliopsida</taxon>
        <taxon>eudicotyledons</taxon>
        <taxon>Gunneridae</taxon>
        <taxon>Pentapetalae</taxon>
        <taxon>rosids</taxon>
        <taxon>fabids</taxon>
        <taxon>Malpighiales</taxon>
        <taxon>Linaceae</taxon>
        <taxon>Linum</taxon>
    </lineage>
</organism>
<sequence length="383" mass="41888">MSSLSKPPQSGDDHPSPEPELPRLAESASSGGVTVPVIIGRQLSGGADDSLAVPPPPQSPTTETTPPVVDSSPSPPAPQGLAGVRKDLAEIKGSLKAGLSLLSRTGISKLTANFFHERIDEDEEEEEEEEGGGDDDEEEDYVPGITDEVVEFANKISARSACWTDFPLALEADFKFSDAQREHAATIEYMVPSLRALRVSLHGFMRSEQFWMVYFILLLPRLDEYDRELLSSPQVVNTRNRLLQKLQASKNEKAETSEDASQDSSSTRDEPNLEPRPQPSDPGVSVGTSSTSRKKKHADELSYFSFSDLDDDDSVFSGRLSTCSRSRGLRDPSPGGSSTEWVQLNRGYDSRGGSIRSRQSISREKDSDADSTASEWLKVYESD</sequence>
<accession>A0AAV0SCL4</accession>
<name>A0AAV0SCL4_9ROSI</name>
<dbReference type="PANTHER" id="PTHR31923">
    <property type="entry name" value="BSD DOMAIN-CONTAINING PROTEIN"/>
    <property type="match status" value="1"/>
</dbReference>
<feature type="compositionally biased region" description="Basic and acidic residues" evidence="1">
    <location>
        <begin position="11"/>
        <end position="23"/>
    </location>
</feature>
<dbReference type="SUPFAM" id="SSF140383">
    <property type="entry name" value="BSD domain-like"/>
    <property type="match status" value="1"/>
</dbReference>
<feature type="compositionally biased region" description="Low complexity" evidence="1">
    <location>
        <begin position="351"/>
        <end position="360"/>
    </location>
</feature>
<gene>
    <name evidence="2" type="ORF">LITE_LOCUS51985</name>
</gene>
<evidence type="ECO:0000313" key="3">
    <source>
        <dbReference type="Proteomes" id="UP001154282"/>
    </source>
</evidence>
<feature type="compositionally biased region" description="Acidic residues" evidence="1">
    <location>
        <begin position="120"/>
        <end position="141"/>
    </location>
</feature>
<comment type="caution">
    <text evidence="2">The sequence shown here is derived from an EMBL/GenBank/DDBJ whole genome shotgun (WGS) entry which is preliminary data.</text>
</comment>
<feature type="region of interest" description="Disordered" evidence="1">
    <location>
        <begin position="246"/>
        <end position="293"/>
    </location>
</feature>
<protein>
    <recommendedName>
        <fullName evidence="4">BSD domain-containing protein</fullName>
    </recommendedName>
</protein>
<reference evidence="2" key="1">
    <citation type="submission" date="2022-08" db="EMBL/GenBank/DDBJ databases">
        <authorList>
            <person name="Gutierrez-Valencia J."/>
        </authorList>
    </citation>
    <scope>NUCLEOTIDE SEQUENCE</scope>
</reference>
<dbReference type="Proteomes" id="UP001154282">
    <property type="component" value="Unassembled WGS sequence"/>
</dbReference>
<dbReference type="AlphaFoldDB" id="A0AAV0SCL4"/>
<feature type="region of interest" description="Disordered" evidence="1">
    <location>
        <begin position="321"/>
        <end position="372"/>
    </location>
</feature>
<feature type="region of interest" description="Disordered" evidence="1">
    <location>
        <begin position="116"/>
        <end position="141"/>
    </location>
</feature>
<keyword evidence="3" id="KW-1185">Reference proteome</keyword>
<feature type="region of interest" description="Disordered" evidence="1">
    <location>
        <begin position="1"/>
        <end position="81"/>
    </location>
</feature>
<dbReference type="InterPro" id="IPR035925">
    <property type="entry name" value="BSD_dom_sf"/>
</dbReference>
<evidence type="ECO:0008006" key="4">
    <source>
        <dbReference type="Google" id="ProtNLM"/>
    </source>
</evidence>
<evidence type="ECO:0000256" key="1">
    <source>
        <dbReference type="SAM" id="MobiDB-lite"/>
    </source>
</evidence>
<dbReference type="EMBL" id="CAMGYJ010000011">
    <property type="protein sequence ID" value="CAI0629383.1"/>
    <property type="molecule type" value="Genomic_DNA"/>
</dbReference>
<proteinExistence type="predicted"/>
<evidence type="ECO:0000313" key="2">
    <source>
        <dbReference type="EMBL" id="CAI0629383.1"/>
    </source>
</evidence>
<dbReference type="PANTHER" id="PTHR31923:SF9">
    <property type="entry name" value="BSD DOMAIN-CONTAINING PROTEIN"/>
    <property type="match status" value="1"/>
</dbReference>